<sequence length="1026" mass="117688">MTTIAFSFFDNFTQKKRQKPSRNFILHSPITSYIPMSPVHFLSPKHWLFTSLFLVLIQASTAQNAVVRETTQTLTTYPFSDPDPVPQPGRVYPYFRYDGYTAQPVMKEWKFIELENDYIKVYITPEIGGKIWGAYEKSSDYPFIYYNHVVKFRDVAMRGAWTSGGIEINFGDIGHAPTVSAPVDYFTRTNDDGSVSCFLGAWDWSARTRWMVEVNLPKDKAYFTTKLHWYNATPLETSYYHWMNAGFKAAGNLEFVFPGTNYIGHNGEAGTWPKDSLGRNLNFYEQNNFGSYKSYHVLGKNTDFFGGFWHNDNMGFARYSPYHEKLGKKIWIWGLSRQGMIWEKLLTDTDGQYVELQSGRLFNQASEGSMYSPFKHVSFMPYTHDSWTEYWFPVKNTRGLTHATPQGAMNMRVQDGWLKLDYCAVSTVQDTLKVLERNTLVFAKKLTLKPLEMVRDSVKWTGDFASLRIQVGAEILADGRSTNTQRFLGFAKKIDWKSDYGMYLHAKDLMNQRNYIKADSIINTLLEKSPSFKPAQVLQAEVAYVRGSTRAGIVADFVLGDNAYDAKANFIAGLAYEGIGEMWTAAKDRFATASLDPTYRAAALYHLAKMAVREKNYVKALALLQQALERQADHWDAKALEIVVLRLLKSNEAALQKAKEILQNDPLNHLVRFEMARMTQKPEDKQQFMGMIRSELPSETYLEMAISYEKLGLYPESLEVLESSISNPMVNLWKAYLLDKLNRKAESAQALEAVLLASPEGVFPFRNETVEVLKWGLTKKQHGKLRYYQHLATASVRGMHDVSDFRAIEIYNPQPDFFSYYLYKAEALKKDKAQVKTALEKAYELAPNSWRTVKALADFYAENGQLKKALDVNESRLSKSQRLGKSETPLPDHEVYILGQQRARLLLKSERYKECIELMQSLNILPNEGASGAHALFREANIRYAAELSNRKKYKEAQLYLEQAETWPENLGSGEPYNPDNRLTLYLKKFVNQKLKNREPDAIDLHLLKLSKGLSAKEFDLLKLFE</sequence>
<reference evidence="3 4" key="1">
    <citation type="submission" date="2018-07" db="EMBL/GenBank/DDBJ databases">
        <title>Genome sequencing of Runella.</title>
        <authorList>
            <person name="Baek M.-G."/>
            <person name="Yi H."/>
        </authorList>
    </citation>
    <scope>NUCLEOTIDE SEQUENCE [LARGE SCALE GENOMIC DNA]</scope>
    <source>
        <strain evidence="3 4">HYN0085</strain>
    </source>
</reference>
<keyword evidence="4" id="KW-1185">Reference proteome</keyword>
<dbReference type="GO" id="GO:0051301">
    <property type="term" value="P:cell division"/>
    <property type="evidence" value="ECO:0007669"/>
    <property type="project" value="TreeGrafter"/>
</dbReference>
<feature type="domain" description="DUF5107" evidence="2">
    <location>
        <begin position="89"/>
        <end position="394"/>
    </location>
</feature>
<evidence type="ECO:0000313" key="4">
    <source>
        <dbReference type="Proteomes" id="UP000251993"/>
    </source>
</evidence>
<feature type="repeat" description="TPR" evidence="1">
    <location>
        <begin position="601"/>
        <end position="634"/>
    </location>
</feature>
<dbReference type="PANTHER" id="PTHR12558:SF13">
    <property type="entry name" value="CELL DIVISION CYCLE PROTEIN 27 HOMOLOG"/>
    <property type="match status" value="1"/>
</dbReference>
<dbReference type="PROSITE" id="PS50005">
    <property type="entry name" value="TPR"/>
    <property type="match status" value="1"/>
</dbReference>
<dbReference type="OrthoDB" id="174931at2"/>
<dbReference type="Proteomes" id="UP000251993">
    <property type="component" value="Chromosome"/>
</dbReference>
<gene>
    <name evidence="3" type="ORF">DR864_05710</name>
</gene>
<dbReference type="InterPro" id="IPR019734">
    <property type="entry name" value="TPR_rpt"/>
</dbReference>
<dbReference type="PANTHER" id="PTHR12558">
    <property type="entry name" value="CELL DIVISION CYCLE 16,23,27"/>
    <property type="match status" value="1"/>
</dbReference>
<dbReference type="EMBL" id="CP030850">
    <property type="protein sequence ID" value="AXE17265.1"/>
    <property type="molecule type" value="Genomic_DNA"/>
</dbReference>
<dbReference type="KEGG" id="run:DR864_05710"/>
<dbReference type="InterPro" id="IPR011990">
    <property type="entry name" value="TPR-like_helical_dom_sf"/>
</dbReference>
<evidence type="ECO:0000256" key="1">
    <source>
        <dbReference type="PROSITE-ProRule" id="PRU00339"/>
    </source>
</evidence>
<dbReference type="Gene3D" id="1.25.40.10">
    <property type="entry name" value="Tetratricopeptide repeat domain"/>
    <property type="match status" value="2"/>
</dbReference>
<keyword evidence="1" id="KW-0802">TPR repeat</keyword>
<dbReference type="SMART" id="SM00028">
    <property type="entry name" value="TPR"/>
    <property type="match status" value="2"/>
</dbReference>
<evidence type="ECO:0000313" key="3">
    <source>
        <dbReference type="EMBL" id="AXE17265.1"/>
    </source>
</evidence>
<dbReference type="InterPro" id="IPR033396">
    <property type="entry name" value="DUF5107"/>
</dbReference>
<name>A0A344TF44_9BACT</name>
<organism evidence="3 4">
    <name type="scientific">Runella rosea</name>
    <dbReference type="NCBI Taxonomy" id="2259595"/>
    <lineage>
        <taxon>Bacteria</taxon>
        <taxon>Pseudomonadati</taxon>
        <taxon>Bacteroidota</taxon>
        <taxon>Cytophagia</taxon>
        <taxon>Cytophagales</taxon>
        <taxon>Spirosomataceae</taxon>
        <taxon>Runella</taxon>
    </lineage>
</organism>
<dbReference type="SUPFAM" id="SSF48452">
    <property type="entry name" value="TPR-like"/>
    <property type="match status" value="3"/>
</dbReference>
<dbReference type="AlphaFoldDB" id="A0A344TF44"/>
<dbReference type="Pfam" id="PF17128">
    <property type="entry name" value="DUF5107"/>
    <property type="match status" value="1"/>
</dbReference>
<proteinExistence type="predicted"/>
<protein>
    <submittedName>
        <fullName evidence="3">DUF5107 domain-containing protein</fullName>
    </submittedName>
</protein>
<evidence type="ECO:0000259" key="2">
    <source>
        <dbReference type="Pfam" id="PF17128"/>
    </source>
</evidence>
<accession>A0A344TF44</accession>